<comment type="caution">
    <text evidence="10">The sequence shown here is derived from an EMBL/GenBank/DDBJ whole genome shotgun (WGS) entry which is preliminary data.</text>
</comment>
<evidence type="ECO:0000256" key="1">
    <source>
        <dbReference type="ARBA" id="ARBA00005753"/>
    </source>
</evidence>
<evidence type="ECO:0000313" key="10">
    <source>
        <dbReference type="EMBL" id="CAG9333182.1"/>
    </source>
</evidence>
<dbReference type="GO" id="GO:0005829">
    <property type="term" value="C:cytosol"/>
    <property type="evidence" value="ECO:0007669"/>
    <property type="project" value="TreeGrafter"/>
</dbReference>
<dbReference type="AlphaFoldDB" id="A0AAU9K298"/>
<evidence type="ECO:0000313" key="11">
    <source>
        <dbReference type="Proteomes" id="UP001162131"/>
    </source>
</evidence>
<dbReference type="Proteomes" id="UP001162131">
    <property type="component" value="Unassembled WGS sequence"/>
</dbReference>
<evidence type="ECO:0000256" key="4">
    <source>
        <dbReference type="ARBA" id="ARBA00022566"/>
    </source>
</evidence>
<accession>A0AAU9K298</accession>
<dbReference type="InterPro" id="IPR014710">
    <property type="entry name" value="RmlC-like_jellyroll"/>
</dbReference>
<feature type="domain" description="Cyclic nucleotide-binding" evidence="9">
    <location>
        <begin position="139"/>
        <end position="258"/>
    </location>
</feature>
<evidence type="ECO:0000259" key="9">
    <source>
        <dbReference type="PROSITE" id="PS50042"/>
    </source>
</evidence>
<dbReference type="PROSITE" id="PS50042">
    <property type="entry name" value="CNMP_BINDING_3"/>
    <property type="match status" value="2"/>
</dbReference>
<dbReference type="Pfam" id="PF00027">
    <property type="entry name" value="cNMP_binding"/>
    <property type="match status" value="2"/>
</dbReference>
<feature type="binding site" evidence="8">
    <location>
        <position position="332"/>
    </location>
    <ligand>
        <name>3',5'-cyclic AMP</name>
        <dbReference type="ChEBI" id="CHEBI:58165"/>
        <label>2</label>
    </ligand>
</feature>
<dbReference type="PRINTS" id="PR00103">
    <property type="entry name" value="CAMPKINASE"/>
</dbReference>
<evidence type="ECO:0000256" key="3">
    <source>
        <dbReference type="ARBA" id="ARBA00022553"/>
    </source>
</evidence>
<dbReference type="PROSITE" id="PS00889">
    <property type="entry name" value="CNMP_BINDING_2"/>
    <property type="match status" value="2"/>
</dbReference>
<dbReference type="PANTHER" id="PTHR11635:SF152">
    <property type="entry name" value="CAMP-DEPENDENT PROTEIN KINASE TYPE I REGULATORY SUBUNIT-RELATED"/>
    <property type="match status" value="1"/>
</dbReference>
<comment type="similarity">
    <text evidence="1">Belongs to the cAMP-dependent kinase regulatory chain family.</text>
</comment>
<dbReference type="GO" id="GO:0005952">
    <property type="term" value="C:cAMP-dependent protein kinase complex"/>
    <property type="evidence" value="ECO:0007669"/>
    <property type="project" value="InterPro"/>
</dbReference>
<keyword evidence="4 8" id="KW-0116">cAMP-binding</keyword>
<feature type="binding site" evidence="8">
    <location>
        <position position="341"/>
    </location>
    <ligand>
        <name>3',5'-cyclic AMP</name>
        <dbReference type="ChEBI" id="CHEBI:58165"/>
        <label>2</label>
    </ligand>
</feature>
<dbReference type="InterPro" id="IPR000595">
    <property type="entry name" value="cNMP-bd_dom"/>
</dbReference>
<dbReference type="CDD" id="cd00038">
    <property type="entry name" value="CAP_ED"/>
    <property type="match status" value="2"/>
</dbReference>
<evidence type="ECO:0000256" key="5">
    <source>
        <dbReference type="ARBA" id="ARBA00022737"/>
    </source>
</evidence>
<dbReference type="GO" id="GO:0033554">
    <property type="term" value="P:cellular response to stress"/>
    <property type="evidence" value="ECO:0007669"/>
    <property type="project" value="UniProtKB-ARBA"/>
</dbReference>
<dbReference type="PROSITE" id="PS00888">
    <property type="entry name" value="CNMP_BINDING_1"/>
    <property type="match status" value="2"/>
</dbReference>
<keyword evidence="3" id="KW-0597">Phosphoprotein</keyword>
<feature type="binding site" evidence="8">
    <location>
        <position position="208"/>
    </location>
    <ligand>
        <name>3',5'-cyclic AMP</name>
        <dbReference type="ChEBI" id="CHEBI:58165"/>
        <label>1</label>
    </ligand>
</feature>
<proteinExistence type="inferred from homology"/>
<keyword evidence="7 8" id="KW-0114">cAMP</keyword>
<dbReference type="GO" id="GO:0034236">
    <property type="term" value="F:protein kinase A catalytic subunit binding"/>
    <property type="evidence" value="ECO:0007669"/>
    <property type="project" value="TreeGrafter"/>
</dbReference>
<organism evidence="10 11">
    <name type="scientific">Blepharisma stoltei</name>
    <dbReference type="NCBI Taxonomy" id="1481888"/>
    <lineage>
        <taxon>Eukaryota</taxon>
        <taxon>Sar</taxon>
        <taxon>Alveolata</taxon>
        <taxon>Ciliophora</taxon>
        <taxon>Postciliodesmatophora</taxon>
        <taxon>Heterotrichea</taxon>
        <taxon>Heterotrichida</taxon>
        <taxon>Blepharismidae</taxon>
        <taxon>Blepharisma</taxon>
    </lineage>
</organism>
<dbReference type="FunFam" id="2.60.120.10:FF:000006">
    <property type="entry name" value="cAMP-dependent protein kinase type I-alpha regulatory subunit"/>
    <property type="match status" value="1"/>
</dbReference>
<dbReference type="InterPro" id="IPR018488">
    <property type="entry name" value="cNMP-bd_CS"/>
</dbReference>
<keyword evidence="6 8" id="KW-0547">Nucleotide-binding</keyword>
<feature type="binding site" evidence="8">
    <location>
        <position position="217"/>
    </location>
    <ligand>
        <name>3',5'-cyclic AMP</name>
        <dbReference type="ChEBI" id="CHEBI:58165"/>
        <label>1</label>
    </ligand>
</feature>
<evidence type="ECO:0000256" key="2">
    <source>
        <dbReference type="ARBA" id="ARBA00020355"/>
    </source>
</evidence>
<sequence>MKPEDREYLTQKVNPIMEVFVEYALQDIPPDLYQYMLNYLKRISLSDSERAELERLKLVLAQVQEGKKSDEEVSTDENEESEDEAPEIVIVNRSFQHRTSVSAEAYGAWNKKGNFVPRVINKTDEQKSKIMAKLSVSFIFSHLEEKDKKVVIDAMESKSVRNGEFVIRQGEDGDLLYIVESGKLECTKVINGNETFLKFYETGGVFGELALLYNAPRAATIKAVVDSELWALDRSTFVNIVKEAAVKRRERFEILLSRVKILESMDTYEKVQIADALTSATYASGEYIIREGEWGDLFYMIEEGTAVATKTLHPGMPPEEVMRYQAGDYFGELALLKDDARAANVIATSDIKCVTLDRHAFKRLLGPLEEILRRNFEVYESVINGLSKK</sequence>
<dbReference type="InterPro" id="IPR018490">
    <property type="entry name" value="cNMP-bd_dom_sf"/>
</dbReference>
<gene>
    <name evidence="10" type="ORF">BSTOLATCC_MIC58001</name>
</gene>
<dbReference type="InterPro" id="IPR050503">
    <property type="entry name" value="cAMP-dep_PK_reg_su-like"/>
</dbReference>
<evidence type="ECO:0000256" key="8">
    <source>
        <dbReference type="PIRSR" id="PIRSR000548-1"/>
    </source>
</evidence>
<reference evidence="10" key="1">
    <citation type="submission" date="2021-09" db="EMBL/GenBank/DDBJ databases">
        <authorList>
            <consortium name="AG Swart"/>
            <person name="Singh M."/>
            <person name="Singh A."/>
            <person name="Seah K."/>
            <person name="Emmerich C."/>
        </authorList>
    </citation>
    <scope>NUCLEOTIDE SEQUENCE</scope>
    <source>
        <strain evidence="10">ATCC30299</strain>
    </source>
</reference>
<protein>
    <recommendedName>
        <fullName evidence="2">cAMP-dependent protein kinase regulatory subunit</fullName>
    </recommendedName>
</protein>
<feature type="domain" description="Cyclic nucleotide-binding" evidence="9">
    <location>
        <begin position="261"/>
        <end position="382"/>
    </location>
</feature>
<dbReference type="GO" id="GO:0030552">
    <property type="term" value="F:cAMP binding"/>
    <property type="evidence" value="ECO:0007669"/>
    <property type="project" value="UniProtKB-KW"/>
</dbReference>
<dbReference type="SUPFAM" id="SSF51206">
    <property type="entry name" value="cAMP-binding domain-like"/>
    <property type="match status" value="2"/>
</dbReference>
<dbReference type="Gene3D" id="2.60.120.10">
    <property type="entry name" value="Jelly Rolls"/>
    <property type="match status" value="2"/>
</dbReference>
<dbReference type="EMBL" id="CAJZBQ010000056">
    <property type="protein sequence ID" value="CAG9333182.1"/>
    <property type="molecule type" value="Genomic_DNA"/>
</dbReference>
<evidence type="ECO:0000256" key="6">
    <source>
        <dbReference type="ARBA" id="ARBA00022741"/>
    </source>
</evidence>
<dbReference type="FunFam" id="2.60.120.10:FF:000039">
    <property type="entry name" value="cAMP-dependent protein kinase regulatory subunit"/>
    <property type="match status" value="1"/>
</dbReference>
<dbReference type="SMART" id="SM00100">
    <property type="entry name" value="cNMP"/>
    <property type="match status" value="2"/>
</dbReference>
<name>A0AAU9K298_9CILI</name>
<keyword evidence="11" id="KW-1185">Reference proteome</keyword>
<dbReference type="PIRSF" id="PIRSF000548">
    <property type="entry name" value="PK_regulatory"/>
    <property type="match status" value="1"/>
</dbReference>
<keyword evidence="5" id="KW-0677">Repeat</keyword>
<evidence type="ECO:0000256" key="7">
    <source>
        <dbReference type="ARBA" id="ARBA00023149"/>
    </source>
</evidence>
<dbReference type="PANTHER" id="PTHR11635">
    <property type="entry name" value="CAMP-DEPENDENT PROTEIN KINASE REGULATORY CHAIN"/>
    <property type="match status" value="1"/>
</dbReference>
<dbReference type="InterPro" id="IPR012198">
    <property type="entry name" value="cAMP_dep_PK_reg_su"/>
</dbReference>
<dbReference type="GO" id="GO:0004862">
    <property type="term" value="F:cAMP-dependent protein kinase inhibitor activity"/>
    <property type="evidence" value="ECO:0007669"/>
    <property type="project" value="TreeGrafter"/>
</dbReference>